<sequence>MSARLKISTAFYFINFSLSLTNCAKILAVFPTPSISHQIVFRPLIHELVRRGHEVTVITTDPAFPKDEAPINLTEIDVHDLSYKIWINALEESKAGSEDDSISTQIEVVLKTMSQVFKAQVATHEIQEIISRKKEYFDLLIIEAYVKLALAFTHIFKAPTIQISSFGGLQFNYAVVGAPVHPLLYPTVMNQKTYNLSNYEKLEQLYKLGVLERSMGLLEQEDDKLLKNIFGWDIPSIRDLSNNVDMLFLNTHSIWSDNQPVPPSIVYIGGIHNRAPKQLPKDLDYLLNASKNGVIYFSLGTNVKASILPPKQLQMMIKVFAELPYDVIWKWDLESMPGKTENIKIFKWLPQADLLRHPKIKLFITQGGLQSTDESIDAGVPLIGIPLFADQWFNTEKYPYHKIGMKLEMPSLTEEVFREAIKKVISNKSYRENIRRLRILMRDEPQTPLERAVWWTEYVLRHGPPIEKLCWGLQESPYYCYYNYIVGEPNLGDVLAVDVYAKCAPIQKLRDVHQRSVIKISLASTVKENIVKKPACLRVLHNVLKGVRSQPIRWASVVDYGLLIVEKEPCSVMGRCEDDDEI</sequence>
<keyword evidence="7" id="KW-1185">Reference proteome</keyword>
<name>A0A8S4R3W2_9NEOP</name>
<evidence type="ECO:0000313" key="6">
    <source>
        <dbReference type="EMBL" id="CAH2230243.1"/>
    </source>
</evidence>
<dbReference type="EMBL" id="CAKXAJ010024785">
    <property type="protein sequence ID" value="CAH2230243.1"/>
    <property type="molecule type" value="Genomic_DNA"/>
</dbReference>
<dbReference type="OrthoDB" id="5835829at2759"/>
<dbReference type="PANTHER" id="PTHR48043:SF145">
    <property type="entry name" value="FI06409P-RELATED"/>
    <property type="match status" value="1"/>
</dbReference>
<dbReference type="InterPro" id="IPR002213">
    <property type="entry name" value="UDP_glucos_trans"/>
</dbReference>
<accession>A0A8S4R3W2</accession>
<evidence type="ECO:0000256" key="3">
    <source>
        <dbReference type="ARBA" id="ARBA00022679"/>
    </source>
</evidence>
<dbReference type="InterPro" id="IPR035595">
    <property type="entry name" value="UDP_glycos_trans_CS"/>
</dbReference>
<dbReference type="PROSITE" id="PS00375">
    <property type="entry name" value="UDPGT"/>
    <property type="match status" value="1"/>
</dbReference>
<dbReference type="AlphaFoldDB" id="A0A8S4R3W2"/>
<evidence type="ECO:0000256" key="4">
    <source>
        <dbReference type="RuleBase" id="RU003718"/>
    </source>
</evidence>
<evidence type="ECO:0000256" key="2">
    <source>
        <dbReference type="ARBA" id="ARBA00022676"/>
    </source>
</evidence>
<comment type="similarity">
    <text evidence="1 4">Belongs to the UDP-glycosyltransferase family.</text>
</comment>
<dbReference type="CDD" id="cd03784">
    <property type="entry name" value="GT1_Gtf-like"/>
    <property type="match status" value="1"/>
</dbReference>
<dbReference type="Proteomes" id="UP000838756">
    <property type="component" value="Unassembled WGS sequence"/>
</dbReference>
<dbReference type="Pfam" id="PF00201">
    <property type="entry name" value="UDPGT"/>
    <property type="match status" value="1"/>
</dbReference>
<dbReference type="GO" id="GO:0008194">
    <property type="term" value="F:UDP-glycosyltransferase activity"/>
    <property type="evidence" value="ECO:0007669"/>
    <property type="project" value="InterPro"/>
</dbReference>
<proteinExistence type="inferred from homology"/>
<evidence type="ECO:0000313" key="7">
    <source>
        <dbReference type="Proteomes" id="UP000838756"/>
    </source>
</evidence>
<keyword evidence="2 4" id="KW-0328">Glycosyltransferase</keyword>
<gene>
    <name evidence="6" type="primary">jg19997</name>
    <name evidence="6" type="ORF">PAEG_LOCUS9497</name>
</gene>
<dbReference type="FunFam" id="3.40.50.2000:FF:000050">
    <property type="entry name" value="UDP-glucuronosyltransferase"/>
    <property type="match status" value="1"/>
</dbReference>
<dbReference type="PANTHER" id="PTHR48043">
    <property type="entry name" value="EG:EG0003.4 PROTEIN-RELATED"/>
    <property type="match status" value="1"/>
</dbReference>
<feature type="chain" id="PRO_5035805899" evidence="5">
    <location>
        <begin position="20"/>
        <end position="582"/>
    </location>
</feature>
<feature type="signal peptide" evidence="5">
    <location>
        <begin position="1"/>
        <end position="19"/>
    </location>
</feature>
<evidence type="ECO:0000256" key="1">
    <source>
        <dbReference type="ARBA" id="ARBA00009995"/>
    </source>
</evidence>
<reference evidence="6" key="1">
    <citation type="submission" date="2022-03" db="EMBL/GenBank/DDBJ databases">
        <authorList>
            <person name="Lindestad O."/>
        </authorList>
    </citation>
    <scope>NUCLEOTIDE SEQUENCE</scope>
</reference>
<keyword evidence="3 4" id="KW-0808">Transferase</keyword>
<dbReference type="SUPFAM" id="SSF53756">
    <property type="entry name" value="UDP-Glycosyltransferase/glycogen phosphorylase"/>
    <property type="match status" value="1"/>
</dbReference>
<organism evidence="6 7">
    <name type="scientific">Pararge aegeria aegeria</name>
    <dbReference type="NCBI Taxonomy" id="348720"/>
    <lineage>
        <taxon>Eukaryota</taxon>
        <taxon>Metazoa</taxon>
        <taxon>Ecdysozoa</taxon>
        <taxon>Arthropoda</taxon>
        <taxon>Hexapoda</taxon>
        <taxon>Insecta</taxon>
        <taxon>Pterygota</taxon>
        <taxon>Neoptera</taxon>
        <taxon>Endopterygota</taxon>
        <taxon>Lepidoptera</taxon>
        <taxon>Glossata</taxon>
        <taxon>Ditrysia</taxon>
        <taxon>Papilionoidea</taxon>
        <taxon>Nymphalidae</taxon>
        <taxon>Satyrinae</taxon>
        <taxon>Satyrini</taxon>
        <taxon>Parargina</taxon>
        <taxon>Pararge</taxon>
    </lineage>
</organism>
<keyword evidence="5" id="KW-0732">Signal</keyword>
<comment type="caution">
    <text evidence="6">The sequence shown here is derived from an EMBL/GenBank/DDBJ whole genome shotgun (WGS) entry which is preliminary data.</text>
</comment>
<protein>
    <submittedName>
        <fullName evidence="6">Jg19997 protein</fullName>
    </submittedName>
</protein>
<dbReference type="Gene3D" id="3.40.50.2000">
    <property type="entry name" value="Glycogen Phosphorylase B"/>
    <property type="match status" value="2"/>
</dbReference>
<dbReference type="InterPro" id="IPR050271">
    <property type="entry name" value="UDP-glycosyltransferase"/>
</dbReference>
<evidence type="ECO:0000256" key="5">
    <source>
        <dbReference type="SAM" id="SignalP"/>
    </source>
</evidence>